<protein>
    <submittedName>
        <fullName evidence="2">Uncharacterized protein</fullName>
    </submittedName>
</protein>
<name>A0A098BMU3_9NOCA</name>
<evidence type="ECO:0000313" key="2">
    <source>
        <dbReference type="EMBL" id="CDZ90044.1"/>
    </source>
</evidence>
<proteinExistence type="predicted"/>
<evidence type="ECO:0000256" key="1">
    <source>
        <dbReference type="SAM" id="MobiDB-lite"/>
    </source>
</evidence>
<evidence type="ECO:0000313" key="3">
    <source>
        <dbReference type="Proteomes" id="UP000042997"/>
    </source>
</evidence>
<reference evidence="2 3" key="1">
    <citation type="journal article" date="2014" name="Genome Announc.">
        <title>Draft Genome Sequence of Propane- and Butane-Oxidizing Actinobacterium Rhodococcus ruber IEGM 231.</title>
        <authorList>
            <person name="Ivshina I.B."/>
            <person name="Kuyukina M.S."/>
            <person name="Krivoruchko A.V."/>
            <person name="Barbe V."/>
            <person name="Fischer C."/>
        </authorList>
    </citation>
    <scope>NUCLEOTIDE SEQUENCE [LARGE SCALE GENOMIC DNA]</scope>
</reference>
<dbReference type="AlphaFoldDB" id="A0A098BMU3"/>
<dbReference type="EMBL" id="CCSD01000071">
    <property type="protein sequence ID" value="CDZ90044.1"/>
    <property type="molecule type" value="Genomic_DNA"/>
</dbReference>
<dbReference type="Proteomes" id="UP000042997">
    <property type="component" value="Unassembled WGS sequence"/>
</dbReference>
<feature type="region of interest" description="Disordered" evidence="1">
    <location>
        <begin position="1"/>
        <end position="21"/>
    </location>
</feature>
<sequence>MVEPDQEVRGVPPPPARAGVPQQCERLRHHIRHGRVEIQRHQMIPLHPRLEPDPPAQRRRPVPAGEVLLPPVRRERPHRTPDLRSDLWKRLPRQPPPVTGDRHELHLDPAITPGTRIVSELGSSQHRNIFATSGGNPPPIRHFSRESATSIGNRHLARRSARPPVLPSHPSRVGTLPEVSDTVPATESLPTWGFVEIAA</sequence>
<feature type="region of interest" description="Disordered" evidence="1">
    <location>
        <begin position="150"/>
        <end position="184"/>
    </location>
</feature>
<feature type="region of interest" description="Disordered" evidence="1">
    <location>
        <begin position="88"/>
        <end position="107"/>
    </location>
</feature>
<gene>
    <name evidence="2" type="ORF">RHRU231_590103</name>
</gene>
<accession>A0A098BMU3</accession>
<organism evidence="2 3">
    <name type="scientific">Rhodococcus ruber</name>
    <dbReference type="NCBI Taxonomy" id="1830"/>
    <lineage>
        <taxon>Bacteria</taxon>
        <taxon>Bacillati</taxon>
        <taxon>Actinomycetota</taxon>
        <taxon>Actinomycetes</taxon>
        <taxon>Mycobacteriales</taxon>
        <taxon>Nocardiaceae</taxon>
        <taxon>Rhodococcus</taxon>
    </lineage>
</organism>